<keyword evidence="1" id="KW-0175">Coiled coil</keyword>
<dbReference type="AlphaFoldDB" id="A0A2S5KPI4"/>
<comment type="caution">
    <text evidence="2">The sequence shown here is derived from an EMBL/GenBank/DDBJ whole genome shotgun (WGS) entry which is preliminary data.</text>
</comment>
<name>A0A2S5KPI4_9PROT</name>
<proteinExistence type="predicted"/>
<evidence type="ECO:0000313" key="3">
    <source>
        <dbReference type="Proteomes" id="UP000238196"/>
    </source>
</evidence>
<gene>
    <name evidence="2" type="ORF">C4K68_13930</name>
</gene>
<feature type="coiled-coil region" evidence="1">
    <location>
        <begin position="29"/>
        <end position="77"/>
    </location>
</feature>
<evidence type="ECO:0000313" key="2">
    <source>
        <dbReference type="EMBL" id="PPC76757.1"/>
    </source>
</evidence>
<dbReference type="Proteomes" id="UP000238196">
    <property type="component" value="Unassembled WGS sequence"/>
</dbReference>
<accession>A0A2S5KPI4</accession>
<sequence>MYGHNYIDDQQYITKYGQPMKAQEICNDLQSLWRENRRLEQQVAEQLAESERLTSEQARLNQQLQDAQQQLLGLSQQAITLLQGIRLPVMREGV</sequence>
<protein>
    <submittedName>
        <fullName evidence="2">Uncharacterized protein</fullName>
    </submittedName>
</protein>
<evidence type="ECO:0000256" key="1">
    <source>
        <dbReference type="SAM" id="Coils"/>
    </source>
</evidence>
<dbReference type="EMBL" id="PRLP01000042">
    <property type="protein sequence ID" value="PPC76757.1"/>
    <property type="molecule type" value="Genomic_DNA"/>
</dbReference>
<reference evidence="2 3" key="1">
    <citation type="submission" date="2018-02" db="EMBL/GenBank/DDBJ databases">
        <title>novel marine gammaproteobacteria from coastal saline agro ecosystem.</title>
        <authorList>
            <person name="Krishnan R."/>
            <person name="Ramesh Kumar N."/>
        </authorList>
    </citation>
    <scope>NUCLEOTIDE SEQUENCE [LARGE SCALE GENOMIC DNA]</scope>
    <source>
        <strain evidence="2 3">228</strain>
    </source>
</reference>
<organism evidence="2 3">
    <name type="scientific">Proteobacteria bacterium 228</name>
    <dbReference type="NCBI Taxonomy" id="2083153"/>
    <lineage>
        <taxon>Bacteria</taxon>
        <taxon>Pseudomonadati</taxon>
        <taxon>Pseudomonadota</taxon>
    </lineage>
</organism>